<dbReference type="Gene3D" id="3.60.21.10">
    <property type="match status" value="1"/>
</dbReference>
<dbReference type="InterPro" id="IPR029052">
    <property type="entry name" value="Metallo-depent_PP-like"/>
</dbReference>
<dbReference type="Pfam" id="PF00149">
    <property type="entry name" value="Metallophos"/>
    <property type="match status" value="1"/>
</dbReference>
<keyword evidence="22" id="KW-1185">Reference proteome</keyword>
<dbReference type="GO" id="GO:0000724">
    <property type="term" value="P:double-strand break repair via homologous recombination"/>
    <property type="evidence" value="ECO:0007669"/>
    <property type="project" value="TreeGrafter"/>
</dbReference>
<keyword evidence="11 16" id="KW-0269">Exonuclease</keyword>
<feature type="compositionally biased region" description="Low complexity" evidence="19">
    <location>
        <begin position="580"/>
        <end position="602"/>
    </location>
</feature>
<keyword evidence="6 16" id="KW-0540">Nuclease</keyword>
<dbReference type="PANTHER" id="PTHR10139:SF1">
    <property type="entry name" value="DOUBLE-STRAND BREAK REPAIR PROTEIN MRE11"/>
    <property type="match status" value="1"/>
</dbReference>
<dbReference type="Pfam" id="PF04152">
    <property type="entry name" value="Mre11_DNA_bind"/>
    <property type="match status" value="1"/>
</dbReference>
<evidence type="ECO:0000256" key="7">
    <source>
        <dbReference type="ARBA" id="ARBA00022723"/>
    </source>
</evidence>
<evidence type="ECO:0000256" key="9">
    <source>
        <dbReference type="ARBA" id="ARBA00022763"/>
    </source>
</evidence>
<evidence type="ECO:0000256" key="19">
    <source>
        <dbReference type="SAM" id="MobiDB-lite"/>
    </source>
</evidence>
<keyword evidence="13 16" id="KW-0464">Manganese</keyword>
<keyword evidence="7" id="KW-0479">Metal-binding</keyword>
<evidence type="ECO:0000256" key="2">
    <source>
        <dbReference type="ARBA" id="ARBA00004123"/>
    </source>
</evidence>
<evidence type="ECO:0000256" key="13">
    <source>
        <dbReference type="ARBA" id="ARBA00023211"/>
    </source>
</evidence>
<comment type="function">
    <text evidence="16">Core component of the MRN complex, which plays a central role in double-strand break (DSB) repair, DNA recombination, maintenance of telomere integrity and meiosis. The MRN complex is involved in the repair of DNA double-strand breaks (DSBs) via homologous recombination (HR), an error-free mechanism which primarily occurs during S and G2 phases. The complex (1) mediates the end resection of damaged DNA, which generates proper single-stranded DNA, a key initial steps in HR, and is (2) required for the recruitment of other repair factors and efficient activation of ATM and ATR upon DNA damage. Within the MRN complex, MRE11 possesses both single-strand endonuclease activity and double-strand-specific 3'-5' exonuclease activity. MRE11 first endonucleolytically cleaves the 5' strand at DNA DSB ends to prevent non-homologous end joining (NHEJ) and licence HR. It then generates a single-stranded DNA gap via 3' to 5' exonucleolytic degradation, which is required for single-strand invasion and recombination.</text>
</comment>
<reference evidence="21" key="1">
    <citation type="submission" date="2022-01" db="EMBL/GenBank/DDBJ databases">
        <authorList>
            <person name="King R."/>
        </authorList>
    </citation>
    <scope>NUCLEOTIDE SEQUENCE</scope>
</reference>
<evidence type="ECO:0000256" key="15">
    <source>
        <dbReference type="ARBA" id="ARBA00023254"/>
    </source>
</evidence>
<dbReference type="CDD" id="cd00840">
    <property type="entry name" value="MPP_Mre11_N"/>
    <property type="match status" value="1"/>
</dbReference>
<feature type="region of interest" description="Disordered" evidence="19">
    <location>
        <begin position="539"/>
        <end position="605"/>
    </location>
</feature>
<dbReference type="InterPro" id="IPR007281">
    <property type="entry name" value="Mre11_DNA-bd"/>
</dbReference>
<evidence type="ECO:0000256" key="17">
    <source>
        <dbReference type="PIRSR" id="PIRSR000882-1"/>
    </source>
</evidence>
<dbReference type="SMART" id="SM01347">
    <property type="entry name" value="Mre11_DNA_bind"/>
    <property type="match status" value="1"/>
</dbReference>
<comment type="subcellular location">
    <subcellularLocation>
        <location evidence="3">Chromosome</location>
    </subcellularLocation>
    <subcellularLocation>
        <location evidence="2 16">Nucleus</location>
    </subcellularLocation>
</comment>
<evidence type="ECO:0000256" key="11">
    <source>
        <dbReference type="ARBA" id="ARBA00022839"/>
    </source>
</evidence>
<evidence type="ECO:0000256" key="14">
    <source>
        <dbReference type="ARBA" id="ARBA00023242"/>
    </source>
</evidence>
<accession>A0A9P0EDE1</accession>
<dbReference type="AlphaFoldDB" id="A0A9P0EDE1"/>
<dbReference type="GO" id="GO:0030870">
    <property type="term" value="C:Mre11 complex"/>
    <property type="evidence" value="ECO:0007669"/>
    <property type="project" value="UniProtKB-UniRule"/>
</dbReference>
<proteinExistence type="inferred from homology"/>
<sequence>MDFIHSAGDEDSIFKIMIATDIHLGVNEKNGIIGNDSFVTFEEILKISRDQEVDFILLGGDLFHENIPSTQCLHKCLSLLRKYTMGDKPITVSFDSNPEENFKHCDHKVVNYLDPNLNISIPVYSIHGNHDDPAGFGRMSALDIVSTSGLINYFGKWTDLNNISLKPLLMSKGSSNLAIYGLSNIKDERLHRLFASKNVNFEATANHANRFNILVLHQNRADRGAKRYIPEDFIPDFFDFVFWGHEHECRIDPEPNMKKGFVVVQPGSSVATSLCDGESVEKYVGILKIQDKKFDLQKIKLQTVRPFVFETAKLADWNMKLPTNKMNEAVQDYVAKYIKNKMLSKVREQFTGHPDQPTLPLIRLRLEYTEDYEEFNTKRFSQSLSKYVANVDDAVLLKRDTSNIKRKRKGTEYFDLLDEMNSSTLQETNVEDITEKLLDESVGSKKSLSMLLTRTLTIGVKNFIEKGDKQALEDLVHHRISVVKAKLKEECVSEDKIKESISTTMETSMQSKQKIEDDAMEWLSSSHRSDRDMKTAIRGTIGMNDDSDDESSFGPLPSSSQIASPPAKGRGSRGGRGSRARGTTTTRARGRARGSAANTTANMSMNISRYARSIVDDIAPRSPHKKIKLTDNFVEDDSD</sequence>
<dbReference type="GO" id="GO:0007095">
    <property type="term" value="P:mitotic G2 DNA damage checkpoint signaling"/>
    <property type="evidence" value="ECO:0007669"/>
    <property type="project" value="TreeGrafter"/>
</dbReference>
<evidence type="ECO:0000256" key="1">
    <source>
        <dbReference type="ARBA" id="ARBA00001936"/>
    </source>
</evidence>
<dbReference type="GO" id="GO:0030145">
    <property type="term" value="F:manganese ion binding"/>
    <property type="evidence" value="ECO:0007669"/>
    <property type="project" value="UniProtKB-UniRule"/>
</dbReference>
<evidence type="ECO:0000259" key="20">
    <source>
        <dbReference type="SMART" id="SM01347"/>
    </source>
</evidence>
<dbReference type="SUPFAM" id="SSF56300">
    <property type="entry name" value="Metallo-dependent phosphatases"/>
    <property type="match status" value="1"/>
</dbReference>
<feature type="compositionally biased region" description="Basic residues" evidence="19">
    <location>
        <begin position="570"/>
        <end position="579"/>
    </location>
</feature>
<dbReference type="InterPro" id="IPR003701">
    <property type="entry name" value="Mre11"/>
</dbReference>
<dbReference type="GO" id="GO:0042138">
    <property type="term" value="P:meiotic DNA double-strand break formation"/>
    <property type="evidence" value="ECO:0007669"/>
    <property type="project" value="TreeGrafter"/>
</dbReference>
<keyword evidence="15 16" id="KW-0469">Meiosis</keyword>
<protein>
    <recommendedName>
        <fullName evidence="16">Double-strand break repair protein</fullName>
    </recommendedName>
</protein>
<evidence type="ECO:0000256" key="10">
    <source>
        <dbReference type="ARBA" id="ARBA00022801"/>
    </source>
</evidence>
<dbReference type="InterPro" id="IPR041796">
    <property type="entry name" value="Mre11_N"/>
</dbReference>
<evidence type="ECO:0000256" key="8">
    <source>
        <dbReference type="ARBA" id="ARBA00022759"/>
    </source>
</evidence>
<dbReference type="PIRSF" id="PIRSF000882">
    <property type="entry name" value="DSB_repair_MRE11"/>
    <property type="match status" value="1"/>
</dbReference>
<dbReference type="InterPro" id="IPR038487">
    <property type="entry name" value="Mre11_capping_dom"/>
</dbReference>
<feature type="active site" description="Proton donor" evidence="17">
    <location>
        <position position="130"/>
    </location>
</feature>
<keyword evidence="9 16" id="KW-0227">DNA damage</keyword>
<keyword evidence="10 16" id="KW-0378">Hydrolase</keyword>
<dbReference type="GO" id="GO:0000014">
    <property type="term" value="F:single-stranded DNA endodeoxyribonuclease activity"/>
    <property type="evidence" value="ECO:0007669"/>
    <property type="project" value="TreeGrafter"/>
</dbReference>
<feature type="domain" description="Mre11 DNA-binding" evidence="20">
    <location>
        <begin position="294"/>
        <end position="463"/>
    </location>
</feature>
<keyword evidence="14 16" id="KW-0539">Nucleus</keyword>
<dbReference type="GO" id="GO:0008296">
    <property type="term" value="F:3'-5'-DNA exonuclease activity"/>
    <property type="evidence" value="ECO:0007669"/>
    <property type="project" value="InterPro"/>
</dbReference>
<dbReference type="EMBL" id="OV725079">
    <property type="protein sequence ID" value="CAH1394435.1"/>
    <property type="molecule type" value="Genomic_DNA"/>
</dbReference>
<evidence type="ECO:0000256" key="6">
    <source>
        <dbReference type="ARBA" id="ARBA00022722"/>
    </source>
</evidence>
<dbReference type="FunFam" id="3.60.21.10:FF:000011">
    <property type="entry name" value="Double-strand break repair protein"/>
    <property type="match status" value="1"/>
</dbReference>
<dbReference type="GO" id="GO:0035861">
    <property type="term" value="C:site of double-strand break"/>
    <property type="evidence" value="ECO:0007669"/>
    <property type="project" value="TreeGrafter"/>
</dbReference>
<comment type="similarity">
    <text evidence="4 16 18">Belongs to the MRE11/RAD32 family.</text>
</comment>
<evidence type="ECO:0000256" key="3">
    <source>
        <dbReference type="ARBA" id="ARBA00004286"/>
    </source>
</evidence>
<keyword evidence="12 16" id="KW-0234">DNA repair</keyword>
<organism evidence="21 22">
    <name type="scientific">Nezara viridula</name>
    <name type="common">Southern green stink bug</name>
    <name type="synonym">Cimex viridulus</name>
    <dbReference type="NCBI Taxonomy" id="85310"/>
    <lineage>
        <taxon>Eukaryota</taxon>
        <taxon>Metazoa</taxon>
        <taxon>Ecdysozoa</taxon>
        <taxon>Arthropoda</taxon>
        <taxon>Hexapoda</taxon>
        <taxon>Insecta</taxon>
        <taxon>Pterygota</taxon>
        <taxon>Neoptera</taxon>
        <taxon>Paraneoptera</taxon>
        <taxon>Hemiptera</taxon>
        <taxon>Heteroptera</taxon>
        <taxon>Panheteroptera</taxon>
        <taxon>Pentatomomorpha</taxon>
        <taxon>Pentatomoidea</taxon>
        <taxon>Pentatomidae</taxon>
        <taxon>Pentatominae</taxon>
        <taxon>Nezara</taxon>
    </lineage>
</organism>
<dbReference type="GO" id="GO:0000723">
    <property type="term" value="P:telomere maintenance"/>
    <property type="evidence" value="ECO:0007669"/>
    <property type="project" value="TreeGrafter"/>
</dbReference>
<evidence type="ECO:0000313" key="22">
    <source>
        <dbReference type="Proteomes" id="UP001152798"/>
    </source>
</evidence>
<dbReference type="InterPro" id="IPR004843">
    <property type="entry name" value="Calcineurin-like_PHP"/>
</dbReference>
<dbReference type="GO" id="GO:0031573">
    <property type="term" value="P:mitotic intra-S DNA damage checkpoint signaling"/>
    <property type="evidence" value="ECO:0007669"/>
    <property type="project" value="TreeGrafter"/>
</dbReference>
<evidence type="ECO:0000256" key="12">
    <source>
        <dbReference type="ARBA" id="ARBA00023204"/>
    </source>
</evidence>
<dbReference type="NCBIfam" id="TIGR00583">
    <property type="entry name" value="mre11"/>
    <property type="match status" value="1"/>
</dbReference>
<evidence type="ECO:0000256" key="4">
    <source>
        <dbReference type="ARBA" id="ARBA00009028"/>
    </source>
</evidence>
<dbReference type="GO" id="GO:0097552">
    <property type="term" value="P:mitochondrial double-strand break repair via homologous recombination"/>
    <property type="evidence" value="ECO:0007669"/>
    <property type="project" value="TreeGrafter"/>
</dbReference>
<evidence type="ECO:0000313" key="21">
    <source>
        <dbReference type="EMBL" id="CAH1394435.1"/>
    </source>
</evidence>
<keyword evidence="5" id="KW-0158">Chromosome</keyword>
<name>A0A9P0EDE1_NEZVI</name>
<dbReference type="Gene3D" id="3.30.110.110">
    <property type="entry name" value="Mre11, capping domain"/>
    <property type="match status" value="1"/>
</dbReference>
<dbReference type="PANTHER" id="PTHR10139">
    <property type="entry name" value="DOUBLE-STRAND BREAK REPAIR PROTEIN MRE11"/>
    <property type="match status" value="1"/>
</dbReference>
<evidence type="ECO:0000256" key="5">
    <source>
        <dbReference type="ARBA" id="ARBA00022454"/>
    </source>
</evidence>
<keyword evidence="8 16" id="KW-0255">Endonuclease</keyword>
<dbReference type="Proteomes" id="UP001152798">
    <property type="component" value="Chromosome 3"/>
</dbReference>
<dbReference type="GO" id="GO:0006303">
    <property type="term" value="P:double-strand break repair via nonhomologous end joining"/>
    <property type="evidence" value="ECO:0007669"/>
    <property type="project" value="TreeGrafter"/>
</dbReference>
<gene>
    <name evidence="21" type="ORF">NEZAVI_LOCUS4945</name>
</gene>
<evidence type="ECO:0000256" key="16">
    <source>
        <dbReference type="PIRNR" id="PIRNR000882"/>
    </source>
</evidence>
<evidence type="ECO:0000256" key="18">
    <source>
        <dbReference type="RuleBase" id="RU003447"/>
    </source>
</evidence>
<dbReference type="OrthoDB" id="30417at2759"/>
<comment type="cofactor">
    <cofactor evidence="1 16">
        <name>Mn(2+)</name>
        <dbReference type="ChEBI" id="CHEBI:29035"/>
    </cofactor>
</comment>